<dbReference type="EMBL" id="BSDR01000001">
    <property type="protein sequence ID" value="GLI33121.1"/>
    <property type="molecule type" value="Genomic_DNA"/>
</dbReference>
<dbReference type="InterPro" id="IPR013570">
    <property type="entry name" value="Tscrpt_reg_YsiA_C"/>
</dbReference>
<reference evidence="4" key="1">
    <citation type="submission" date="2022-12" db="EMBL/GenBank/DDBJ databases">
        <title>Reference genome sequencing for broad-spectrum identification of bacterial and archaeal isolates by mass spectrometry.</title>
        <authorList>
            <person name="Sekiguchi Y."/>
            <person name="Tourlousse D.M."/>
        </authorList>
    </citation>
    <scope>NUCLEOTIDE SEQUENCE</scope>
    <source>
        <strain evidence="4">ASRB1</strain>
    </source>
</reference>
<proteinExistence type="predicted"/>
<dbReference type="Gene3D" id="1.10.10.60">
    <property type="entry name" value="Homeodomain-like"/>
    <property type="match status" value="1"/>
</dbReference>
<organism evidence="4 5">
    <name type="scientific">Desulforhabdus amnigena</name>
    <dbReference type="NCBI Taxonomy" id="40218"/>
    <lineage>
        <taxon>Bacteria</taxon>
        <taxon>Pseudomonadati</taxon>
        <taxon>Thermodesulfobacteriota</taxon>
        <taxon>Syntrophobacteria</taxon>
        <taxon>Syntrophobacterales</taxon>
        <taxon>Syntrophobacteraceae</taxon>
        <taxon>Desulforhabdus</taxon>
    </lineage>
</organism>
<evidence type="ECO:0000313" key="5">
    <source>
        <dbReference type="Proteomes" id="UP001144372"/>
    </source>
</evidence>
<dbReference type="Proteomes" id="UP001144372">
    <property type="component" value="Unassembled WGS sequence"/>
</dbReference>
<dbReference type="GO" id="GO:0003700">
    <property type="term" value="F:DNA-binding transcription factor activity"/>
    <property type="evidence" value="ECO:0007669"/>
    <property type="project" value="TreeGrafter"/>
</dbReference>
<evidence type="ECO:0000313" key="4">
    <source>
        <dbReference type="EMBL" id="GLI33121.1"/>
    </source>
</evidence>
<dbReference type="PROSITE" id="PS50977">
    <property type="entry name" value="HTH_TETR_2"/>
    <property type="match status" value="1"/>
</dbReference>
<keyword evidence="1 2" id="KW-0238">DNA-binding</keyword>
<dbReference type="InterPro" id="IPR001647">
    <property type="entry name" value="HTH_TetR"/>
</dbReference>
<dbReference type="PRINTS" id="PR00455">
    <property type="entry name" value="HTHTETR"/>
</dbReference>
<keyword evidence="5" id="KW-1185">Reference proteome</keyword>
<dbReference type="Gene3D" id="1.10.357.10">
    <property type="entry name" value="Tetracycline Repressor, domain 2"/>
    <property type="match status" value="1"/>
</dbReference>
<evidence type="ECO:0000256" key="1">
    <source>
        <dbReference type="ARBA" id="ARBA00023125"/>
    </source>
</evidence>
<evidence type="ECO:0000259" key="3">
    <source>
        <dbReference type="PROSITE" id="PS50977"/>
    </source>
</evidence>
<name>A0A9W6CWG1_9BACT</name>
<dbReference type="InterPro" id="IPR050109">
    <property type="entry name" value="HTH-type_TetR-like_transc_reg"/>
</dbReference>
<evidence type="ECO:0000256" key="2">
    <source>
        <dbReference type="PROSITE-ProRule" id="PRU00335"/>
    </source>
</evidence>
<accession>A0A9W6CWG1</accession>
<dbReference type="SUPFAM" id="SSF48498">
    <property type="entry name" value="Tetracyclin repressor-like, C-terminal domain"/>
    <property type="match status" value="1"/>
</dbReference>
<dbReference type="PANTHER" id="PTHR30055:SF195">
    <property type="entry name" value="FATTY ACID METABOLISM REGULATOR PROTEIN"/>
    <property type="match status" value="1"/>
</dbReference>
<feature type="domain" description="HTH tetR-type" evidence="3">
    <location>
        <begin position="6"/>
        <end position="66"/>
    </location>
</feature>
<dbReference type="SUPFAM" id="SSF46689">
    <property type="entry name" value="Homeodomain-like"/>
    <property type="match status" value="1"/>
</dbReference>
<dbReference type="Pfam" id="PF00440">
    <property type="entry name" value="TetR_N"/>
    <property type="match status" value="1"/>
</dbReference>
<dbReference type="PANTHER" id="PTHR30055">
    <property type="entry name" value="HTH-TYPE TRANSCRIPTIONAL REGULATOR RUTR"/>
    <property type="match status" value="1"/>
</dbReference>
<dbReference type="InterPro" id="IPR036271">
    <property type="entry name" value="Tet_transcr_reg_TetR-rel_C_sf"/>
</dbReference>
<comment type="caution">
    <text evidence="4">The sequence shown here is derived from an EMBL/GenBank/DDBJ whole genome shotgun (WGS) entry which is preliminary data.</text>
</comment>
<dbReference type="RefSeq" id="WP_281792138.1">
    <property type="nucleotide sequence ID" value="NZ_BSDR01000001.1"/>
</dbReference>
<dbReference type="InterPro" id="IPR009057">
    <property type="entry name" value="Homeodomain-like_sf"/>
</dbReference>
<feature type="DNA-binding region" description="H-T-H motif" evidence="2">
    <location>
        <begin position="29"/>
        <end position="48"/>
    </location>
</feature>
<gene>
    <name evidence="4" type="primary">fadR</name>
    <name evidence="4" type="ORF">DAMNIGENAA_05540</name>
</gene>
<dbReference type="GO" id="GO:0000976">
    <property type="term" value="F:transcription cis-regulatory region binding"/>
    <property type="evidence" value="ECO:0007669"/>
    <property type="project" value="TreeGrafter"/>
</dbReference>
<sequence length="202" mass="22924">MRNKNEDKHQRILDAAVKVFARKGFYQSKVSEIAKAAGVADGTIYLYFKNKEDLLISVFEVEMQALVSKFRSAIAAEKDPPSQLRKIIAMHLSELQAYPELAAVFQVELRQSSRFMREYKKLELKQYLDLIGGIIEEGQRSGHFRQNLPVGLVKRAIFGTLDELVSTWVLAGNRYDLESLADSVTDIFLNGIRQDASLPEKN</sequence>
<dbReference type="AlphaFoldDB" id="A0A9W6CWG1"/>
<protein>
    <submittedName>
        <fullName evidence="4">Fatty acid metabolism regulator protein</fullName>
    </submittedName>
</protein>
<dbReference type="Pfam" id="PF08359">
    <property type="entry name" value="TetR_C_4"/>
    <property type="match status" value="1"/>
</dbReference>